<dbReference type="Pfam" id="PF00814">
    <property type="entry name" value="TsaD"/>
    <property type="match status" value="1"/>
</dbReference>
<dbReference type="InterPro" id="IPR000905">
    <property type="entry name" value="Gcp-like_dom"/>
</dbReference>
<evidence type="ECO:0000313" key="3">
    <source>
        <dbReference type="Proteomes" id="UP000178085"/>
    </source>
</evidence>
<gene>
    <name evidence="2" type="ORF">A3K51_01595</name>
</gene>
<dbReference type="EMBL" id="METD01000001">
    <property type="protein sequence ID" value="OGB73530.1"/>
    <property type="molecule type" value="Genomic_DNA"/>
</dbReference>
<feature type="domain" description="Gcp-like" evidence="1">
    <location>
        <begin position="27"/>
        <end position="117"/>
    </location>
</feature>
<comment type="caution">
    <text evidence="2">The sequence shown here is derived from an EMBL/GenBank/DDBJ whole genome shotgun (WGS) entry which is preliminary data.</text>
</comment>
<dbReference type="SUPFAM" id="SSF53067">
    <property type="entry name" value="Actin-like ATPase domain"/>
    <property type="match status" value="1"/>
</dbReference>
<keyword evidence="2" id="KW-0808">Transferase</keyword>
<dbReference type="GO" id="GO:0005829">
    <property type="term" value="C:cytosol"/>
    <property type="evidence" value="ECO:0007669"/>
    <property type="project" value="TreeGrafter"/>
</dbReference>
<dbReference type="GO" id="GO:0016740">
    <property type="term" value="F:transferase activity"/>
    <property type="evidence" value="ECO:0007669"/>
    <property type="project" value="UniProtKB-KW"/>
</dbReference>
<dbReference type="InterPro" id="IPR022496">
    <property type="entry name" value="T6A_TsaB"/>
</dbReference>
<dbReference type="NCBIfam" id="TIGR03725">
    <property type="entry name" value="T6A_YeaZ"/>
    <property type="match status" value="1"/>
</dbReference>
<dbReference type="InterPro" id="IPR043129">
    <property type="entry name" value="ATPase_NBD"/>
</dbReference>
<dbReference type="PANTHER" id="PTHR11735:SF11">
    <property type="entry name" value="TRNA THREONYLCARBAMOYLADENOSINE BIOSYNTHESIS PROTEIN TSAB"/>
    <property type="match status" value="1"/>
</dbReference>
<dbReference type="Gene3D" id="3.30.420.40">
    <property type="match status" value="1"/>
</dbReference>
<dbReference type="GO" id="GO:0002949">
    <property type="term" value="P:tRNA threonylcarbamoyladenosine modification"/>
    <property type="evidence" value="ECO:0007669"/>
    <property type="project" value="InterPro"/>
</dbReference>
<dbReference type="Proteomes" id="UP000178085">
    <property type="component" value="Unassembled WGS sequence"/>
</dbReference>
<proteinExistence type="predicted"/>
<accession>A0A1F4NQ51</accession>
<name>A0A1F4NQ51_UNCK3</name>
<protein>
    <submittedName>
        <fullName evidence="2">tRNA (Adenosine(37)-N6)-threonylcarbamoyltransferase complex dimerization subunit type 1 TsaB</fullName>
    </submittedName>
</protein>
<sequence length="221" mass="24535">MLSNILGIDTSHDETVIGLNGKIVAWKSVRNQSKELLPKIDKLLSQQKIKPNKLKGVVVNIGPGSFTGLRVGVTVANGFGYGLKIPVVGISEFEAIKTFYPKIDIIVLDAKRGELFIQARKSAPKLITADKLGELIKIGTQIYVDDYRLIPIIHEQLKKAGTIYIPGLTRQQKMTAMMETAGKRNQRFLDPSTPLRSTRDDNKLSVLPLYLRGANITRKKI</sequence>
<dbReference type="PANTHER" id="PTHR11735">
    <property type="entry name" value="TRNA N6-ADENOSINE THREONYLCARBAMOYLTRANSFERASE"/>
    <property type="match status" value="1"/>
</dbReference>
<organism evidence="2 3">
    <name type="scientific">candidate division Kazan bacterium RIFCSPLOWO2_01_FULL_45_19</name>
    <dbReference type="NCBI Taxonomy" id="1798538"/>
    <lineage>
        <taxon>Bacteria</taxon>
        <taxon>Bacteria division Kazan-3B-28</taxon>
    </lineage>
</organism>
<reference evidence="2 3" key="1">
    <citation type="journal article" date="2016" name="Nat. Commun.">
        <title>Thousands of microbial genomes shed light on interconnected biogeochemical processes in an aquifer system.</title>
        <authorList>
            <person name="Anantharaman K."/>
            <person name="Brown C.T."/>
            <person name="Hug L.A."/>
            <person name="Sharon I."/>
            <person name="Castelle C.J."/>
            <person name="Probst A.J."/>
            <person name="Thomas B.C."/>
            <person name="Singh A."/>
            <person name="Wilkins M.J."/>
            <person name="Karaoz U."/>
            <person name="Brodie E.L."/>
            <person name="Williams K.H."/>
            <person name="Hubbard S.S."/>
            <person name="Banfield J.F."/>
        </authorList>
    </citation>
    <scope>NUCLEOTIDE SEQUENCE [LARGE SCALE GENOMIC DNA]</scope>
</reference>
<evidence type="ECO:0000259" key="1">
    <source>
        <dbReference type="Pfam" id="PF00814"/>
    </source>
</evidence>
<evidence type="ECO:0000313" key="2">
    <source>
        <dbReference type="EMBL" id="OGB73530.1"/>
    </source>
</evidence>
<dbReference type="AlphaFoldDB" id="A0A1F4NQ51"/>